<evidence type="ECO:0000256" key="5">
    <source>
        <dbReference type="ARBA" id="ARBA00022917"/>
    </source>
</evidence>
<evidence type="ECO:0000256" key="8">
    <source>
        <dbReference type="ARBA" id="ARBA00031615"/>
    </source>
</evidence>
<dbReference type="NCBIfam" id="TIGR00231">
    <property type="entry name" value="small_GTP"/>
    <property type="match status" value="1"/>
</dbReference>
<dbReference type="RefSeq" id="WP_148809207.1">
    <property type="nucleotide sequence ID" value="NZ_CP042243.1"/>
</dbReference>
<dbReference type="InterPro" id="IPR036390">
    <property type="entry name" value="WH_DNA-bd_sf"/>
</dbReference>
<evidence type="ECO:0000256" key="6">
    <source>
        <dbReference type="ARBA" id="ARBA00023134"/>
    </source>
</evidence>
<dbReference type="Proteomes" id="UP000324646">
    <property type="component" value="Chromosome"/>
</dbReference>
<dbReference type="Gene3D" id="3.40.50.300">
    <property type="entry name" value="P-loop containing nucleotide triphosphate hydrolases"/>
    <property type="match status" value="1"/>
</dbReference>
<dbReference type="NCBIfam" id="TIGR00475">
    <property type="entry name" value="selB"/>
    <property type="match status" value="1"/>
</dbReference>
<dbReference type="GO" id="GO:0005525">
    <property type="term" value="F:GTP binding"/>
    <property type="evidence" value="ECO:0007669"/>
    <property type="project" value="UniProtKB-KW"/>
</dbReference>
<dbReference type="Gene3D" id="2.40.30.10">
    <property type="entry name" value="Translation factors"/>
    <property type="match status" value="1"/>
</dbReference>
<keyword evidence="3" id="KW-0963">Cytoplasm</keyword>
<organism evidence="10 11">
    <name type="scientific">Crassaminicella thermophila</name>
    <dbReference type="NCBI Taxonomy" id="2599308"/>
    <lineage>
        <taxon>Bacteria</taxon>
        <taxon>Bacillati</taxon>
        <taxon>Bacillota</taxon>
        <taxon>Clostridia</taxon>
        <taxon>Eubacteriales</taxon>
        <taxon>Clostridiaceae</taxon>
        <taxon>Crassaminicella</taxon>
    </lineage>
</organism>
<comment type="function">
    <text evidence="7">Translation factor necessary for the incorporation of selenocysteine into proteins. It probably replaces EF-Tu for the insertion of selenocysteine directed by the UGA codon. SelB binds GTP and GDP.</text>
</comment>
<dbReference type="CDD" id="cd03696">
    <property type="entry name" value="SelB_II"/>
    <property type="match status" value="1"/>
</dbReference>
<protein>
    <recommendedName>
        <fullName evidence="2">Selenocysteine-specific elongation factor</fullName>
    </recommendedName>
    <alternativeName>
        <fullName evidence="8">SelB translation factor</fullName>
    </alternativeName>
</protein>
<dbReference type="PANTHER" id="PTHR43721:SF22">
    <property type="entry name" value="ELONGATION FACTOR TU, MITOCHONDRIAL"/>
    <property type="match status" value="1"/>
</dbReference>
<keyword evidence="11" id="KW-1185">Reference proteome</keyword>
<dbReference type="SUPFAM" id="SSF50465">
    <property type="entry name" value="EF-Tu/eEF-1alpha/eIF2-gamma C-terminal domain"/>
    <property type="match status" value="1"/>
</dbReference>
<dbReference type="InterPro" id="IPR027417">
    <property type="entry name" value="P-loop_NTPase"/>
</dbReference>
<dbReference type="Gene3D" id="1.10.10.10">
    <property type="entry name" value="Winged helix-like DNA-binding domain superfamily/Winged helix DNA-binding domain"/>
    <property type="match status" value="1"/>
</dbReference>
<dbReference type="PRINTS" id="PR00315">
    <property type="entry name" value="ELONGATNFCT"/>
</dbReference>
<evidence type="ECO:0000259" key="9">
    <source>
        <dbReference type="PROSITE" id="PS51722"/>
    </source>
</evidence>
<dbReference type="SUPFAM" id="SSF52540">
    <property type="entry name" value="P-loop containing nucleoside triphosphate hydrolases"/>
    <property type="match status" value="1"/>
</dbReference>
<dbReference type="InterPro" id="IPR050055">
    <property type="entry name" value="EF-Tu_GTPase"/>
</dbReference>
<dbReference type="CDD" id="cd15491">
    <property type="entry name" value="selB_III"/>
    <property type="match status" value="1"/>
</dbReference>
<evidence type="ECO:0000256" key="4">
    <source>
        <dbReference type="ARBA" id="ARBA00022741"/>
    </source>
</evidence>
<dbReference type="InterPro" id="IPR005225">
    <property type="entry name" value="Small_GTP-bd"/>
</dbReference>
<proteinExistence type="predicted"/>
<keyword evidence="10" id="KW-0251">Elongation factor</keyword>
<dbReference type="EMBL" id="CP042243">
    <property type="protein sequence ID" value="QEK12052.1"/>
    <property type="molecule type" value="Genomic_DNA"/>
</dbReference>
<dbReference type="Pfam" id="PF09106">
    <property type="entry name" value="WHD_2nd_SelB"/>
    <property type="match status" value="1"/>
</dbReference>
<feature type="domain" description="Tr-type G" evidence="9">
    <location>
        <begin position="1"/>
        <end position="172"/>
    </location>
</feature>
<dbReference type="InterPro" id="IPR057335">
    <property type="entry name" value="Beta-barrel_SelB"/>
</dbReference>
<dbReference type="InterPro" id="IPR036388">
    <property type="entry name" value="WH-like_DNA-bd_sf"/>
</dbReference>
<dbReference type="InterPro" id="IPR004161">
    <property type="entry name" value="EFTu-like_2"/>
</dbReference>
<dbReference type="InterPro" id="IPR015191">
    <property type="entry name" value="SelB_WHD4"/>
</dbReference>
<dbReference type="Pfam" id="PF09107">
    <property type="entry name" value="WHD_3rd_SelB"/>
    <property type="match status" value="1"/>
</dbReference>
<dbReference type="InterPro" id="IPR000795">
    <property type="entry name" value="T_Tr_GTP-bd_dom"/>
</dbReference>
<dbReference type="Pfam" id="PF25461">
    <property type="entry name" value="Beta-barrel_SelB"/>
    <property type="match status" value="1"/>
</dbReference>
<dbReference type="InterPro" id="IPR004535">
    <property type="entry name" value="Transl_elong_SelB"/>
</dbReference>
<dbReference type="InterPro" id="IPR031157">
    <property type="entry name" value="G_TR_CS"/>
</dbReference>
<evidence type="ECO:0000313" key="11">
    <source>
        <dbReference type="Proteomes" id="UP000324646"/>
    </source>
</evidence>
<dbReference type="PROSITE" id="PS51722">
    <property type="entry name" value="G_TR_2"/>
    <property type="match status" value="1"/>
</dbReference>
<evidence type="ECO:0000256" key="1">
    <source>
        <dbReference type="ARBA" id="ARBA00004496"/>
    </source>
</evidence>
<reference evidence="10 11" key="1">
    <citation type="submission" date="2019-07" db="EMBL/GenBank/DDBJ databases">
        <title>Complete genome of Crassaminicella thermophila SY095.</title>
        <authorList>
            <person name="Li X."/>
        </authorList>
    </citation>
    <scope>NUCLEOTIDE SEQUENCE [LARGE SCALE GENOMIC DNA]</scope>
    <source>
        <strain evidence="10 11">SY095</strain>
    </source>
</reference>
<dbReference type="KEGG" id="crs:FQB35_06505"/>
<dbReference type="CDD" id="cd04171">
    <property type="entry name" value="SelB"/>
    <property type="match status" value="1"/>
</dbReference>
<dbReference type="GO" id="GO:0005829">
    <property type="term" value="C:cytosol"/>
    <property type="evidence" value="ECO:0007669"/>
    <property type="project" value="TreeGrafter"/>
</dbReference>
<dbReference type="InterPro" id="IPR009001">
    <property type="entry name" value="Transl_elong_EF1A/Init_IF2_C"/>
</dbReference>
<sequence>MKHVIIGTAGHIDHGKTTLIKALTGIDADRLIEEKKRGITIELGFAHFDLPSGRRAGIVDVPGHERFIKNMLAGVGGIDIVLLVIAADEGFMPQTQEHLDILSILEVKKGIIVLTKTDLVDAEWITLVKEEINEKIKGTFLEKAPIVSVSAINGEGLEELTRLIDSMTEETETKDVNLPFRVPIDRVFSIAGFGTVITGTQIEGTIMEGDFLTIYPLGIQTRVRSLQVHGYNVKKTYAGQRVAINLANIKKDEIKRGDVLAPCNSMKPTMMLDVKVNLLKSAKRILENRSRLRLYHGTSEILCRIVLLDREELKPGESCYAQLRLEEKIVSKRGDHFVIRFYSPMETIGGGIILDPNPMKHKRFRNEILGQLKLKEEGRPEQIIEQYIKRFSDKFETSRFFAMKTGLREEVVNKIIDSLVHEKVLIKFLGNIIVHRFYLEEVEEKIINTLNNYHKKNPLKFGMSKEELRTKVTPNIKTKLYDEIIDYFIQDKTIKQSKNDIALYHFQIEYTPEQRKIKNQIEKIYLDSGFNTPSIKEFLKNVKKEKEYSQVLHALIERNCLIKLNEDILIHVQNYHKALEIIKKFIKENGAITLSQFRDILGTSRKYALPLLEYFDQNKITKRVGEKRVLQ</sequence>
<dbReference type="GO" id="GO:0003924">
    <property type="term" value="F:GTPase activity"/>
    <property type="evidence" value="ECO:0007669"/>
    <property type="project" value="InterPro"/>
</dbReference>
<dbReference type="InterPro" id="IPR009000">
    <property type="entry name" value="Transl_B-barrel_sf"/>
</dbReference>
<evidence type="ECO:0000313" key="10">
    <source>
        <dbReference type="EMBL" id="QEK12052.1"/>
    </source>
</evidence>
<name>A0A5C0SDM4_CRATE</name>
<keyword evidence="6" id="KW-0342">GTP-binding</keyword>
<dbReference type="FunFam" id="3.40.50.300:FF:001064">
    <property type="entry name" value="Selenocysteine-specific translation elongation factor"/>
    <property type="match status" value="1"/>
</dbReference>
<dbReference type="Pfam" id="PF03144">
    <property type="entry name" value="GTP_EFTU_D2"/>
    <property type="match status" value="1"/>
</dbReference>
<dbReference type="Pfam" id="PF00009">
    <property type="entry name" value="GTP_EFTU"/>
    <property type="match status" value="1"/>
</dbReference>
<keyword evidence="5" id="KW-0648">Protein biosynthesis</keyword>
<keyword evidence="4" id="KW-0547">Nucleotide-binding</keyword>
<dbReference type="PROSITE" id="PS00301">
    <property type="entry name" value="G_TR_1"/>
    <property type="match status" value="1"/>
</dbReference>
<dbReference type="OrthoDB" id="9804504at2"/>
<evidence type="ECO:0000256" key="2">
    <source>
        <dbReference type="ARBA" id="ARBA00015953"/>
    </source>
</evidence>
<dbReference type="AlphaFoldDB" id="A0A5C0SDM4"/>
<dbReference type="SUPFAM" id="SSF50447">
    <property type="entry name" value="Translation proteins"/>
    <property type="match status" value="1"/>
</dbReference>
<gene>
    <name evidence="10" type="primary">selB</name>
    <name evidence="10" type="ORF">FQB35_06505</name>
</gene>
<accession>A0A5C0SDM4</accession>
<dbReference type="InterPro" id="IPR015190">
    <property type="entry name" value="Elong_fac_SelB-wing-hlx_typ-2"/>
</dbReference>
<evidence type="ECO:0000256" key="3">
    <source>
        <dbReference type="ARBA" id="ARBA00022490"/>
    </source>
</evidence>
<evidence type="ECO:0000256" key="7">
    <source>
        <dbReference type="ARBA" id="ARBA00025526"/>
    </source>
</evidence>
<dbReference type="GO" id="GO:0003723">
    <property type="term" value="F:RNA binding"/>
    <property type="evidence" value="ECO:0007669"/>
    <property type="project" value="InterPro"/>
</dbReference>
<dbReference type="SUPFAM" id="SSF46785">
    <property type="entry name" value="Winged helix' DNA-binding domain"/>
    <property type="match status" value="3"/>
</dbReference>
<dbReference type="GO" id="GO:0003746">
    <property type="term" value="F:translation elongation factor activity"/>
    <property type="evidence" value="ECO:0007669"/>
    <property type="project" value="UniProtKB-KW"/>
</dbReference>
<dbReference type="PANTHER" id="PTHR43721">
    <property type="entry name" value="ELONGATION FACTOR TU-RELATED"/>
    <property type="match status" value="1"/>
</dbReference>
<comment type="subcellular location">
    <subcellularLocation>
        <location evidence="1">Cytoplasm</location>
    </subcellularLocation>
</comment>
<dbReference type="Gene3D" id="1.10.10.2770">
    <property type="match status" value="1"/>
</dbReference>
<dbReference type="GO" id="GO:0001514">
    <property type="term" value="P:selenocysteine incorporation"/>
    <property type="evidence" value="ECO:0007669"/>
    <property type="project" value="InterPro"/>
</dbReference>